<gene>
    <name evidence="1" type="ORF">BaRGS_00012594</name>
</gene>
<name>A0ABD0L9F3_9CAEN</name>
<reference evidence="1 2" key="1">
    <citation type="journal article" date="2023" name="Sci. Data">
        <title>Genome assembly of the Korean intertidal mud-creeper Batillaria attramentaria.</title>
        <authorList>
            <person name="Patra A.K."/>
            <person name="Ho P.T."/>
            <person name="Jun S."/>
            <person name="Lee S.J."/>
            <person name="Kim Y."/>
            <person name="Won Y.J."/>
        </authorList>
    </citation>
    <scope>NUCLEOTIDE SEQUENCE [LARGE SCALE GENOMIC DNA]</scope>
    <source>
        <strain evidence="1">Wonlab-2016</strain>
    </source>
</reference>
<dbReference type="Proteomes" id="UP001519460">
    <property type="component" value="Unassembled WGS sequence"/>
</dbReference>
<dbReference type="AlphaFoldDB" id="A0ABD0L9F3"/>
<evidence type="ECO:0000313" key="2">
    <source>
        <dbReference type="Proteomes" id="UP001519460"/>
    </source>
</evidence>
<evidence type="ECO:0000313" key="1">
    <source>
        <dbReference type="EMBL" id="KAK7496184.1"/>
    </source>
</evidence>
<sequence>MSRLFTTALEVDRSILSLAVLSHDLRKFCASLHQPPPSPTPTLLNLRPQHTPPPIPPFLSSLVNVLMDSLLMSRSAYEYELEVSRDEFAKPKQHSESKEWDKNEPWMRCISI</sequence>
<accession>A0ABD0L9F3</accession>
<comment type="caution">
    <text evidence="1">The sequence shown here is derived from an EMBL/GenBank/DDBJ whole genome shotgun (WGS) entry which is preliminary data.</text>
</comment>
<organism evidence="1 2">
    <name type="scientific">Batillaria attramentaria</name>
    <dbReference type="NCBI Taxonomy" id="370345"/>
    <lineage>
        <taxon>Eukaryota</taxon>
        <taxon>Metazoa</taxon>
        <taxon>Spiralia</taxon>
        <taxon>Lophotrochozoa</taxon>
        <taxon>Mollusca</taxon>
        <taxon>Gastropoda</taxon>
        <taxon>Caenogastropoda</taxon>
        <taxon>Sorbeoconcha</taxon>
        <taxon>Cerithioidea</taxon>
        <taxon>Batillariidae</taxon>
        <taxon>Batillaria</taxon>
    </lineage>
</organism>
<dbReference type="EMBL" id="JACVVK020000069">
    <property type="protein sequence ID" value="KAK7496184.1"/>
    <property type="molecule type" value="Genomic_DNA"/>
</dbReference>
<proteinExistence type="predicted"/>
<protein>
    <submittedName>
        <fullName evidence="1">Uncharacterized protein</fullName>
    </submittedName>
</protein>
<keyword evidence="2" id="KW-1185">Reference proteome</keyword>